<dbReference type="HAMAP" id="MF_00316">
    <property type="entry name" value="MobA"/>
    <property type="match status" value="1"/>
</dbReference>
<dbReference type="AlphaFoldDB" id="A0A419T2H5"/>
<comment type="cofactor">
    <cofactor evidence="8">
        <name>Mg(2+)</name>
        <dbReference type="ChEBI" id="CHEBI:18420"/>
    </cofactor>
</comment>
<keyword evidence="3 8" id="KW-0479">Metal-binding</keyword>
<keyword evidence="11" id="KW-1185">Reference proteome</keyword>
<dbReference type="GO" id="GO:0046872">
    <property type="term" value="F:metal ion binding"/>
    <property type="evidence" value="ECO:0007669"/>
    <property type="project" value="UniProtKB-KW"/>
</dbReference>
<feature type="binding site" evidence="8">
    <location>
        <position position="96"/>
    </location>
    <ligand>
        <name>Mg(2+)</name>
        <dbReference type="ChEBI" id="CHEBI:18420"/>
    </ligand>
</feature>
<evidence type="ECO:0000259" key="9">
    <source>
        <dbReference type="Pfam" id="PF12804"/>
    </source>
</evidence>
<feature type="binding site" evidence="8">
    <location>
        <begin position="10"/>
        <end position="12"/>
    </location>
    <ligand>
        <name>GTP</name>
        <dbReference type="ChEBI" id="CHEBI:37565"/>
    </ligand>
</feature>
<evidence type="ECO:0000256" key="4">
    <source>
        <dbReference type="ARBA" id="ARBA00022741"/>
    </source>
</evidence>
<comment type="caution">
    <text evidence="8">Lacks conserved residue(s) required for the propagation of feature annotation.</text>
</comment>
<keyword evidence="1 8" id="KW-0963">Cytoplasm</keyword>
<dbReference type="Pfam" id="PF12804">
    <property type="entry name" value="NTP_transf_3"/>
    <property type="match status" value="1"/>
</dbReference>
<dbReference type="Proteomes" id="UP000284177">
    <property type="component" value="Unassembled WGS sequence"/>
</dbReference>
<keyword evidence="4 8" id="KW-0547">Nucleotide-binding</keyword>
<dbReference type="EC" id="2.7.7.77" evidence="8"/>
<comment type="caution">
    <text evidence="10">The sequence shown here is derived from an EMBL/GenBank/DDBJ whole genome shotgun (WGS) entry which is preliminary data.</text>
</comment>
<feature type="domain" description="MobA-like NTP transferase" evidence="9">
    <location>
        <begin position="7"/>
        <end position="151"/>
    </location>
</feature>
<evidence type="ECO:0000256" key="2">
    <source>
        <dbReference type="ARBA" id="ARBA00022679"/>
    </source>
</evidence>
<keyword evidence="5 8" id="KW-0460">Magnesium</keyword>
<dbReference type="InterPro" id="IPR029044">
    <property type="entry name" value="Nucleotide-diphossugar_trans"/>
</dbReference>
<dbReference type="EMBL" id="MCIB01000016">
    <property type="protein sequence ID" value="RKD31641.1"/>
    <property type="molecule type" value="Genomic_DNA"/>
</dbReference>
<organism evidence="10 11">
    <name type="scientific">Thermohalobacter berrensis</name>
    <dbReference type="NCBI Taxonomy" id="99594"/>
    <lineage>
        <taxon>Bacteria</taxon>
        <taxon>Bacillati</taxon>
        <taxon>Bacillota</taxon>
        <taxon>Tissierellia</taxon>
        <taxon>Tissierellales</taxon>
        <taxon>Thermohalobacteraceae</taxon>
        <taxon>Thermohalobacter</taxon>
    </lineage>
</organism>
<comment type="similarity">
    <text evidence="8">Belongs to the MobA family.</text>
</comment>
<dbReference type="GO" id="GO:0005737">
    <property type="term" value="C:cytoplasm"/>
    <property type="evidence" value="ECO:0007669"/>
    <property type="project" value="UniProtKB-SubCell"/>
</dbReference>
<keyword evidence="6 8" id="KW-0342">GTP-binding</keyword>
<feature type="binding site" evidence="8">
    <location>
        <position position="96"/>
    </location>
    <ligand>
        <name>GTP</name>
        <dbReference type="ChEBI" id="CHEBI:37565"/>
    </ligand>
</feature>
<dbReference type="CDD" id="cd02503">
    <property type="entry name" value="MobA"/>
    <property type="match status" value="1"/>
</dbReference>
<evidence type="ECO:0000256" key="7">
    <source>
        <dbReference type="ARBA" id="ARBA00023150"/>
    </source>
</evidence>
<name>A0A419T2H5_9FIRM</name>
<comment type="domain">
    <text evidence="8">The N-terminal domain determines nucleotide recognition and specific binding, while the C-terminal domain determines the specific binding to the target protein.</text>
</comment>
<keyword evidence="7 8" id="KW-0501">Molybdenum cofactor biosynthesis</keyword>
<evidence type="ECO:0000313" key="11">
    <source>
        <dbReference type="Proteomes" id="UP000284177"/>
    </source>
</evidence>
<dbReference type="GO" id="GO:0061603">
    <property type="term" value="F:molybdenum cofactor guanylyltransferase activity"/>
    <property type="evidence" value="ECO:0007669"/>
    <property type="project" value="UniProtKB-EC"/>
</dbReference>
<dbReference type="RefSeq" id="WP_120169188.1">
    <property type="nucleotide sequence ID" value="NZ_MCIB01000016.1"/>
</dbReference>
<evidence type="ECO:0000313" key="10">
    <source>
        <dbReference type="EMBL" id="RKD31641.1"/>
    </source>
</evidence>
<dbReference type="GO" id="GO:0006777">
    <property type="term" value="P:Mo-molybdopterin cofactor biosynthetic process"/>
    <property type="evidence" value="ECO:0007669"/>
    <property type="project" value="UniProtKB-KW"/>
</dbReference>
<evidence type="ECO:0000256" key="3">
    <source>
        <dbReference type="ARBA" id="ARBA00022723"/>
    </source>
</evidence>
<dbReference type="OrthoDB" id="9788394at2"/>
<evidence type="ECO:0000256" key="1">
    <source>
        <dbReference type="ARBA" id="ARBA00022490"/>
    </source>
</evidence>
<evidence type="ECO:0000256" key="8">
    <source>
        <dbReference type="HAMAP-Rule" id="MF_00316"/>
    </source>
</evidence>
<comment type="subcellular location">
    <subcellularLocation>
        <location evidence="8">Cytoplasm</location>
    </subcellularLocation>
</comment>
<comment type="function">
    <text evidence="8">Transfers a GMP moiety from GTP to Mo-molybdopterin (Mo-MPT) cofactor (Moco or molybdenum cofactor) to form Mo-molybdopterin guanine dinucleotide (Mo-MGD) cofactor.</text>
</comment>
<dbReference type="InterPro" id="IPR025877">
    <property type="entry name" value="MobA-like_NTP_Trfase"/>
</dbReference>
<gene>
    <name evidence="8" type="primary">mobA</name>
    <name evidence="10" type="ORF">BET03_12115</name>
</gene>
<accession>A0A419T2H5</accession>
<protein>
    <recommendedName>
        <fullName evidence="8">Probable molybdenum cofactor guanylyltransferase</fullName>
        <shortName evidence="8">MoCo guanylyltransferase</shortName>
        <ecNumber evidence="8">2.7.7.77</ecNumber>
    </recommendedName>
    <alternativeName>
        <fullName evidence="8">GTP:molybdopterin guanylyltransferase</fullName>
    </alternativeName>
    <alternativeName>
        <fullName evidence="8">Mo-MPT guanylyltransferase</fullName>
    </alternativeName>
    <alternativeName>
        <fullName evidence="8">Molybdopterin guanylyltransferase</fullName>
    </alternativeName>
    <alternativeName>
        <fullName evidence="8">Molybdopterin-guanine dinucleotide synthase</fullName>
        <shortName evidence="8">MGD synthase</shortName>
    </alternativeName>
</protein>
<keyword evidence="10" id="KW-0548">Nucleotidyltransferase</keyword>
<dbReference type="PANTHER" id="PTHR19136">
    <property type="entry name" value="MOLYBDENUM COFACTOR GUANYLYLTRANSFERASE"/>
    <property type="match status" value="1"/>
</dbReference>
<evidence type="ECO:0000256" key="5">
    <source>
        <dbReference type="ARBA" id="ARBA00022842"/>
    </source>
</evidence>
<keyword evidence="2 8" id="KW-0808">Transferase</keyword>
<dbReference type="Gene3D" id="3.90.550.10">
    <property type="entry name" value="Spore Coat Polysaccharide Biosynthesis Protein SpsA, Chain A"/>
    <property type="match status" value="1"/>
</dbReference>
<reference evidence="10 11" key="1">
    <citation type="submission" date="2016-08" db="EMBL/GenBank/DDBJ databases">
        <title>Novel Firmicutes and Novel Genomes.</title>
        <authorList>
            <person name="Poppleton D.I."/>
            <person name="Gribaldo S."/>
        </authorList>
    </citation>
    <scope>NUCLEOTIDE SEQUENCE [LARGE SCALE GENOMIC DNA]</scope>
    <source>
        <strain evidence="10 11">CTT3</strain>
    </source>
</reference>
<dbReference type="SUPFAM" id="SSF53448">
    <property type="entry name" value="Nucleotide-diphospho-sugar transferases"/>
    <property type="match status" value="1"/>
</dbReference>
<sequence length="199" mass="23485">MKKFGSAVILAGGKSTRMGFDKQLLKLKKKRLISIIVEKLNKEFNEIIIVTNKLEYYKGFRNKVITDEIKQKGPLSGIHAGLKEAESKYVYFIACDMPNINLDYIRYMKKRIYKLDIDACVTKLGEWIEPFNSFYSKDIVKDIECYLKDNRKAIYPLLKDLKTYYIEEKTARQFSPNWNMFLNLNTKKDLKKYVDLLDF</sequence>
<comment type="catalytic activity">
    <reaction evidence="8">
        <text>Mo-molybdopterin + GTP + H(+) = Mo-molybdopterin guanine dinucleotide + diphosphate</text>
        <dbReference type="Rhea" id="RHEA:34243"/>
        <dbReference type="ChEBI" id="CHEBI:15378"/>
        <dbReference type="ChEBI" id="CHEBI:33019"/>
        <dbReference type="ChEBI" id="CHEBI:37565"/>
        <dbReference type="ChEBI" id="CHEBI:71302"/>
        <dbReference type="ChEBI" id="CHEBI:71310"/>
        <dbReference type="EC" id="2.7.7.77"/>
    </reaction>
</comment>
<proteinExistence type="inferred from homology"/>
<evidence type="ECO:0000256" key="6">
    <source>
        <dbReference type="ARBA" id="ARBA00023134"/>
    </source>
</evidence>
<feature type="binding site" evidence="8">
    <location>
        <position position="67"/>
    </location>
    <ligand>
        <name>GTP</name>
        <dbReference type="ChEBI" id="CHEBI:37565"/>
    </ligand>
</feature>
<dbReference type="PANTHER" id="PTHR19136:SF81">
    <property type="entry name" value="MOLYBDENUM COFACTOR GUANYLYLTRANSFERASE"/>
    <property type="match status" value="1"/>
</dbReference>
<feature type="binding site" evidence="8">
    <location>
        <position position="22"/>
    </location>
    <ligand>
        <name>GTP</name>
        <dbReference type="ChEBI" id="CHEBI:37565"/>
    </ligand>
</feature>
<dbReference type="GO" id="GO:0005525">
    <property type="term" value="F:GTP binding"/>
    <property type="evidence" value="ECO:0007669"/>
    <property type="project" value="UniProtKB-UniRule"/>
</dbReference>
<dbReference type="InterPro" id="IPR013482">
    <property type="entry name" value="Molybde_CF_guanTrfase"/>
</dbReference>